<feature type="compositionally biased region" description="Basic and acidic residues" evidence="1">
    <location>
        <begin position="326"/>
        <end position="336"/>
    </location>
</feature>
<feature type="region of interest" description="Disordered" evidence="1">
    <location>
        <begin position="613"/>
        <end position="725"/>
    </location>
</feature>
<dbReference type="InterPro" id="IPR027417">
    <property type="entry name" value="P-loop_NTPase"/>
</dbReference>
<feature type="compositionally biased region" description="Basic residues" evidence="1">
    <location>
        <begin position="651"/>
        <end position="660"/>
    </location>
</feature>
<organism evidence="2 3">
    <name type="scientific">Priapulus caudatus</name>
    <name type="common">Priapulid worm</name>
    <dbReference type="NCBI Taxonomy" id="37621"/>
    <lineage>
        <taxon>Eukaryota</taxon>
        <taxon>Metazoa</taxon>
        <taxon>Ecdysozoa</taxon>
        <taxon>Scalidophora</taxon>
        <taxon>Priapulida</taxon>
        <taxon>Priapulimorpha</taxon>
        <taxon>Priapulimorphida</taxon>
        <taxon>Priapulidae</taxon>
        <taxon>Priapulus</taxon>
    </lineage>
</organism>
<dbReference type="PANTHER" id="PTHR14932">
    <property type="entry name" value="RAS GTPASE-RELATED"/>
    <property type="match status" value="1"/>
</dbReference>
<feature type="compositionally biased region" description="Basic and acidic residues" evidence="1">
    <location>
        <begin position="680"/>
        <end position="691"/>
    </location>
</feature>
<dbReference type="RefSeq" id="XP_014675775.1">
    <property type="nucleotide sequence ID" value="XM_014820289.1"/>
</dbReference>
<feature type="compositionally biased region" description="Low complexity" evidence="1">
    <location>
        <begin position="412"/>
        <end position="429"/>
    </location>
</feature>
<feature type="region of interest" description="Disordered" evidence="1">
    <location>
        <begin position="290"/>
        <end position="350"/>
    </location>
</feature>
<dbReference type="PRINTS" id="PR00449">
    <property type="entry name" value="RASTRNSFRMNG"/>
</dbReference>
<feature type="region of interest" description="Disordered" evidence="1">
    <location>
        <begin position="501"/>
        <end position="524"/>
    </location>
</feature>
<dbReference type="Proteomes" id="UP000695022">
    <property type="component" value="Unplaced"/>
</dbReference>
<dbReference type="Gene3D" id="3.40.50.300">
    <property type="entry name" value="P-loop containing nucleotide triphosphate hydrolases"/>
    <property type="match status" value="1"/>
</dbReference>
<feature type="compositionally biased region" description="Basic residues" evidence="1">
    <location>
        <begin position="668"/>
        <end position="679"/>
    </location>
</feature>
<dbReference type="InterPro" id="IPR040385">
    <property type="entry name" value="RABL6"/>
</dbReference>
<dbReference type="GeneID" id="106815783"/>
<accession>A0ABM1EUA4</accession>
<keyword evidence="2" id="KW-1185">Reference proteome</keyword>
<evidence type="ECO:0000313" key="2">
    <source>
        <dbReference type="Proteomes" id="UP000695022"/>
    </source>
</evidence>
<dbReference type="Pfam" id="PF08477">
    <property type="entry name" value="Roc"/>
    <property type="match status" value="1"/>
</dbReference>
<reference evidence="3" key="1">
    <citation type="submission" date="2025-08" db="UniProtKB">
        <authorList>
            <consortium name="RefSeq"/>
        </authorList>
    </citation>
    <scope>IDENTIFICATION</scope>
</reference>
<feature type="region of interest" description="Disordered" evidence="1">
    <location>
        <begin position="393"/>
        <end position="429"/>
    </location>
</feature>
<protein>
    <submittedName>
        <fullName evidence="3">Rab-like protein 6 isoform X1</fullName>
    </submittedName>
</protein>
<sequence length="725" mass="79260">MLSALRKLVSSDGQQQVKLGPGPPSGMQTMGQQLQRRFAKGVQYNMKVIIKGDRNVGKSCLFYRLQGEKFKEEYIPTQEIQVASIQWNYKATDDIVKVEVWDVVDKGKKRTVNDALKLDNTTQTQATEEPVLDAEFLDVYKGTNGVIMMMDITKLWTFDYIQRELPKVPNHIPVLVLANHRDMGHHRVIEPDSVSYAIENLGRPPGSAEVRYAEASMRNSYGLKFLHRFFNIPFLNLQRQTLLQQLEVNERDMKSTLSELDIHLESEEQDYDLFLASMTAKRRENADKLGHEAVDHPNGLVIGASSGDYKSVSSTSTSPAQSLSSKPDEVPSDEKTPSSTQPSQAVVRPSVTLTTAPATTLITAAASTANQPVLVPPAVKAMSKPAEKSSGGFISKFFGGSSKQQKAEEPQETAQSSTASSSITSPTFTSIDDFVPEEALDAAFLADTKPVHVDKDNYEDSDSDGGTTANPMVAGYQDDFDPEDSIVTSLPTFSTSTQAIELSSDDDEVPAAPAVSSDSEDMGSRPIVTACTEDISNEDLTLAKKSSITLTTDEEDGGKTQQKEAVVGDATALDALQDFLGASAVPEPPSSTNASSAVAYKGMEFEDLSYLEKRSTSTPITSSKTSSVSENQHGSNENEENASDVDATTEKRRKHKHKTKSKEDGQKLHKKKNKHKSKSKVKEVEAVGKKETAKKKKSKAKDETNEDADLERFLSGDVSEPYETL</sequence>
<dbReference type="PANTHER" id="PTHR14932:SF1">
    <property type="entry name" value="RAB-LIKE PROTEIN 6"/>
    <property type="match status" value="1"/>
</dbReference>
<evidence type="ECO:0000256" key="1">
    <source>
        <dbReference type="SAM" id="MobiDB-lite"/>
    </source>
</evidence>
<feature type="region of interest" description="Disordered" evidence="1">
    <location>
        <begin position="9"/>
        <end position="29"/>
    </location>
</feature>
<feature type="compositionally biased region" description="Low complexity" evidence="1">
    <location>
        <begin position="616"/>
        <end position="629"/>
    </location>
</feature>
<dbReference type="SMART" id="SM00175">
    <property type="entry name" value="RAB"/>
    <property type="match status" value="1"/>
</dbReference>
<evidence type="ECO:0000313" key="3">
    <source>
        <dbReference type="RefSeq" id="XP_014675775.1"/>
    </source>
</evidence>
<name>A0ABM1EUA4_PRICU</name>
<feature type="compositionally biased region" description="Low complexity" evidence="1">
    <location>
        <begin position="393"/>
        <end position="403"/>
    </location>
</feature>
<feature type="compositionally biased region" description="Low complexity" evidence="1">
    <location>
        <begin position="305"/>
        <end position="325"/>
    </location>
</feature>
<gene>
    <name evidence="3" type="primary">LOC106815783</name>
</gene>
<feature type="region of interest" description="Disordered" evidence="1">
    <location>
        <begin position="453"/>
        <end position="472"/>
    </location>
</feature>
<proteinExistence type="predicted"/>
<feature type="region of interest" description="Disordered" evidence="1">
    <location>
        <begin position="547"/>
        <end position="566"/>
    </location>
</feature>
<dbReference type="SUPFAM" id="SSF52540">
    <property type="entry name" value="P-loop containing nucleoside triphosphate hydrolases"/>
    <property type="match status" value="1"/>
</dbReference>
<dbReference type="PROSITE" id="PS51419">
    <property type="entry name" value="RAB"/>
    <property type="match status" value="1"/>
</dbReference>